<accession>A0A0W1A5B2</accession>
<dbReference type="Proteomes" id="UP000054729">
    <property type="component" value="Unassembled WGS sequence"/>
</dbReference>
<dbReference type="Pfam" id="PF13031">
    <property type="entry name" value="DUF3892"/>
    <property type="match status" value="1"/>
</dbReference>
<proteinExistence type="predicted"/>
<dbReference type="EMBL" id="LNZB01000051">
    <property type="protein sequence ID" value="KTD76545.1"/>
    <property type="molecule type" value="Genomic_DNA"/>
</dbReference>
<keyword evidence="2" id="KW-1185">Reference proteome</keyword>
<dbReference type="PATRIC" id="fig|66969.6.peg.2464"/>
<comment type="caution">
    <text evidence="1">The sequence shown here is derived from an EMBL/GenBank/DDBJ whole genome shotgun (WGS) entry which is preliminary data.</text>
</comment>
<reference evidence="1 2" key="1">
    <citation type="submission" date="2015-11" db="EMBL/GenBank/DDBJ databases">
        <title>Genomic analysis of 38 Legionella species identifies large and diverse effector repertoires.</title>
        <authorList>
            <person name="Burstein D."/>
            <person name="Amaro F."/>
            <person name="Zusman T."/>
            <person name="Lifshitz Z."/>
            <person name="Cohen O."/>
            <person name="Gilbert J.A."/>
            <person name="Pupko T."/>
            <person name="Shuman H.A."/>
            <person name="Segal G."/>
        </authorList>
    </citation>
    <scope>NUCLEOTIDE SEQUENCE [LARGE SCALE GENOMIC DNA]</scope>
    <source>
        <strain evidence="1 2">ATCC 51914</strain>
    </source>
</reference>
<evidence type="ECO:0008006" key="3">
    <source>
        <dbReference type="Google" id="ProtNLM"/>
    </source>
</evidence>
<gene>
    <name evidence="1" type="ORF">Lwal_2267</name>
</gene>
<dbReference type="InterPro" id="IPR024997">
    <property type="entry name" value="DUF3892"/>
</dbReference>
<dbReference type="STRING" id="66969.Lwal_2267"/>
<name>A0A0W1A5B2_9GAMM</name>
<protein>
    <recommendedName>
        <fullName evidence="3">DUF3892 domain-containing protein</fullName>
    </recommendedName>
</protein>
<organism evidence="1 2">
    <name type="scientific">Legionella waltersii</name>
    <dbReference type="NCBI Taxonomy" id="66969"/>
    <lineage>
        <taxon>Bacteria</taxon>
        <taxon>Pseudomonadati</taxon>
        <taxon>Pseudomonadota</taxon>
        <taxon>Gammaproteobacteria</taxon>
        <taxon>Legionellales</taxon>
        <taxon>Legionellaceae</taxon>
        <taxon>Legionella</taxon>
    </lineage>
</organism>
<evidence type="ECO:0000313" key="2">
    <source>
        <dbReference type="Proteomes" id="UP000054729"/>
    </source>
</evidence>
<dbReference type="AlphaFoldDB" id="A0A0W1A5B2"/>
<evidence type="ECO:0000313" key="1">
    <source>
        <dbReference type="EMBL" id="KTD76545.1"/>
    </source>
</evidence>
<dbReference type="RefSeq" id="WP_058480895.1">
    <property type="nucleotide sequence ID" value="NZ_CAAAIQ010000001.1"/>
</dbReference>
<sequence length="100" mass="11341">MISYEIVCIQKPKGLLLGNDKITHICYRNGQSKQIISIQQAIQMITNKQCTFYVKDQITQNPINVIVINRGYGILTPNDAYLRTIANGIETDNLEQLPEC</sequence>
<dbReference type="OrthoDB" id="676122at2"/>